<dbReference type="Pfam" id="PF00931">
    <property type="entry name" value="NB-ARC"/>
    <property type="match status" value="1"/>
</dbReference>
<evidence type="ECO:0000259" key="3">
    <source>
        <dbReference type="Pfam" id="PF00931"/>
    </source>
</evidence>
<dbReference type="Gramene" id="PSS33502">
    <property type="protein sequence ID" value="PSS33502"/>
    <property type="gene ID" value="CEY00_Acc03889"/>
</dbReference>
<dbReference type="SUPFAM" id="SSF52540">
    <property type="entry name" value="P-loop containing nucleoside triphosphate hydrolases"/>
    <property type="match status" value="1"/>
</dbReference>
<protein>
    <submittedName>
        <fullName evidence="4">Disease resistance protein</fullName>
    </submittedName>
</protein>
<dbReference type="EMBL" id="NKQK01000003">
    <property type="protein sequence ID" value="PSS33502.1"/>
    <property type="molecule type" value="Genomic_DNA"/>
</dbReference>
<evidence type="ECO:0000256" key="2">
    <source>
        <dbReference type="SAM" id="Coils"/>
    </source>
</evidence>
<gene>
    <name evidence="4" type="ORF">CEY00_Acc03889</name>
</gene>
<keyword evidence="1" id="KW-0611">Plant defense</keyword>
<dbReference type="PANTHER" id="PTHR33463:SF203">
    <property type="entry name" value="AAA+ ATPASE DOMAIN-CONTAINING PROTEIN"/>
    <property type="match status" value="1"/>
</dbReference>
<accession>A0A2R6RTZ3</accession>
<evidence type="ECO:0000313" key="5">
    <source>
        <dbReference type="Proteomes" id="UP000241394"/>
    </source>
</evidence>
<reference evidence="5" key="2">
    <citation type="journal article" date="2018" name="BMC Genomics">
        <title>A manually annotated Actinidia chinensis var. chinensis (kiwifruit) genome highlights the challenges associated with draft genomes and gene prediction in plants.</title>
        <authorList>
            <person name="Pilkington S.M."/>
            <person name="Crowhurst R."/>
            <person name="Hilario E."/>
            <person name="Nardozza S."/>
            <person name="Fraser L."/>
            <person name="Peng Y."/>
            <person name="Gunaseelan K."/>
            <person name="Simpson R."/>
            <person name="Tahir J."/>
            <person name="Deroles S.C."/>
            <person name="Templeton K."/>
            <person name="Luo Z."/>
            <person name="Davy M."/>
            <person name="Cheng C."/>
            <person name="McNeilage M."/>
            <person name="Scaglione D."/>
            <person name="Liu Y."/>
            <person name="Zhang Q."/>
            <person name="Datson P."/>
            <person name="De Silva N."/>
            <person name="Gardiner S.E."/>
            <person name="Bassett H."/>
            <person name="Chagne D."/>
            <person name="McCallum J."/>
            <person name="Dzierzon H."/>
            <person name="Deng C."/>
            <person name="Wang Y.Y."/>
            <person name="Barron L."/>
            <person name="Manako K."/>
            <person name="Bowen J."/>
            <person name="Foster T.M."/>
            <person name="Erridge Z.A."/>
            <person name="Tiffin H."/>
            <person name="Waite C.N."/>
            <person name="Davies K.M."/>
            <person name="Grierson E.P."/>
            <person name="Laing W.A."/>
            <person name="Kirk R."/>
            <person name="Chen X."/>
            <person name="Wood M."/>
            <person name="Montefiori M."/>
            <person name="Brummell D.A."/>
            <person name="Schwinn K.E."/>
            <person name="Catanach A."/>
            <person name="Fullerton C."/>
            <person name="Li D."/>
            <person name="Meiyalaghan S."/>
            <person name="Nieuwenhuizen N."/>
            <person name="Read N."/>
            <person name="Prakash R."/>
            <person name="Hunter D."/>
            <person name="Zhang H."/>
            <person name="McKenzie M."/>
            <person name="Knabel M."/>
            <person name="Harris A."/>
            <person name="Allan A.C."/>
            <person name="Gleave A."/>
            <person name="Chen A."/>
            <person name="Janssen B.J."/>
            <person name="Plunkett B."/>
            <person name="Ampomah-Dwamena C."/>
            <person name="Voogd C."/>
            <person name="Leif D."/>
            <person name="Lafferty D."/>
            <person name="Souleyre E.J.F."/>
            <person name="Varkonyi-Gasic E."/>
            <person name="Gambi F."/>
            <person name="Hanley J."/>
            <person name="Yao J.L."/>
            <person name="Cheung J."/>
            <person name="David K.M."/>
            <person name="Warren B."/>
            <person name="Marsh K."/>
            <person name="Snowden K.C."/>
            <person name="Lin-Wang K."/>
            <person name="Brian L."/>
            <person name="Martinez-Sanchez M."/>
            <person name="Wang M."/>
            <person name="Ileperuma N."/>
            <person name="Macnee N."/>
            <person name="Campin R."/>
            <person name="McAtee P."/>
            <person name="Drummond R.S.M."/>
            <person name="Espley R.V."/>
            <person name="Ireland H.S."/>
            <person name="Wu R."/>
            <person name="Atkinson R.G."/>
            <person name="Karunairetnam S."/>
            <person name="Bulley S."/>
            <person name="Chunkath S."/>
            <person name="Hanley Z."/>
            <person name="Storey R."/>
            <person name="Thrimawithana A.H."/>
            <person name="Thomson S."/>
            <person name="David C."/>
            <person name="Testolin R."/>
            <person name="Huang H."/>
            <person name="Hellens R.P."/>
            <person name="Schaffer R.J."/>
        </authorList>
    </citation>
    <scope>NUCLEOTIDE SEQUENCE [LARGE SCALE GENOMIC DNA]</scope>
    <source>
        <strain evidence="5">cv. Red5</strain>
    </source>
</reference>
<keyword evidence="2" id="KW-0175">Coiled coil</keyword>
<sequence length="204" mass="22553">MAIDFILSNGAKIGEYLIVPIGRQFGYLIYYKSNLEGLSNNVKKLEEKRDAMQLLVDAAKRNGELIGPDVEGWFTRVDGHNKVAESILENDTEAKESCLNWMWCPNMKLHYSLSKKAKKSAEEAATLYSEGNFTKVSYPPIPQGIEVISTQGIQGFESRIQIVKKVIESLKDDSLNMIGICGMGGVGKTTLVKDIAKRGCSNSI</sequence>
<dbReference type="STRING" id="1590841.A0A2R6RTZ3"/>
<organism evidence="4 5">
    <name type="scientific">Actinidia chinensis var. chinensis</name>
    <name type="common">Chinese soft-hair kiwi</name>
    <dbReference type="NCBI Taxonomy" id="1590841"/>
    <lineage>
        <taxon>Eukaryota</taxon>
        <taxon>Viridiplantae</taxon>
        <taxon>Streptophyta</taxon>
        <taxon>Embryophyta</taxon>
        <taxon>Tracheophyta</taxon>
        <taxon>Spermatophyta</taxon>
        <taxon>Magnoliopsida</taxon>
        <taxon>eudicotyledons</taxon>
        <taxon>Gunneridae</taxon>
        <taxon>Pentapetalae</taxon>
        <taxon>asterids</taxon>
        <taxon>Ericales</taxon>
        <taxon>Actinidiaceae</taxon>
        <taxon>Actinidia</taxon>
    </lineage>
</organism>
<dbReference type="AlphaFoldDB" id="A0A2R6RTZ3"/>
<evidence type="ECO:0000313" key="4">
    <source>
        <dbReference type="EMBL" id="PSS33502.1"/>
    </source>
</evidence>
<dbReference type="OrthoDB" id="1898799at2759"/>
<dbReference type="InterPro" id="IPR002182">
    <property type="entry name" value="NB-ARC"/>
</dbReference>
<dbReference type="InterPro" id="IPR050905">
    <property type="entry name" value="Plant_NBS-LRR"/>
</dbReference>
<dbReference type="Gene3D" id="3.40.50.300">
    <property type="entry name" value="P-loop containing nucleotide triphosphate hydrolases"/>
    <property type="match status" value="1"/>
</dbReference>
<dbReference type="Proteomes" id="UP000241394">
    <property type="component" value="Chromosome LG3"/>
</dbReference>
<feature type="coiled-coil region" evidence="2">
    <location>
        <begin position="28"/>
        <end position="62"/>
    </location>
</feature>
<keyword evidence="5" id="KW-1185">Reference proteome</keyword>
<name>A0A2R6RTZ3_ACTCC</name>
<dbReference type="PANTHER" id="PTHR33463">
    <property type="entry name" value="NB-ARC DOMAIN-CONTAINING PROTEIN-RELATED"/>
    <property type="match status" value="1"/>
</dbReference>
<dbReference type="OMA" id="HEDENCH"/>
<proteinExistence type="predicted"/>
<dbReference type="InParanoid" id="A0A2R6RTZ3"/>
<reference evidence="4 5" key="1">
    <citation type="submission" date="2017-07" db="EMBL/GenBank/DDBJ databases">
        <title>An improved, manually edited Actinidia chinensis var. chinensis (kiwifruit) genome highlights the challenges associated with draft genomes and gene prediction in plants.</title>
        <authorList>
            <person name="Pilkington S."/>
            <person name="Crowhurst R."/>
            <person name="Hilario E."/>
            <person name="Nardozza S."/>
            <person name="Fraser L."/>
            <person name="Peng Y."/>
            <person name="Gunaseelan K."/>
            <person name="Simpson R."/>
            <person name="Tahir J."/>
            <person name="Deroles S."/>
            <person name="Templeton K."/>
            <person name="Luo Z."/>
            <person name="Davy M."/>
            <person name="Cheng C."/>
            <person name="Mcneilage M."/>
            <person name="Scaglione D."/>
            <person name="Liu Y."/>
            <person name="Zhang Q."/>
            <person name="Datson P."/>
            <person name="De Silva N."/>
            <person name="Gardiner S."/>
            <person name="Bassett H."/>
            <person name="Chagne D."/>
            <person name="Mccallum J."/>
            <person name="Dzierzon H."/>
            <person name="Deng C."/>
            <person name="Wang Y.-Y."/>
            <person name="Barron N."/>
            <person name="Manako K."/>
            <person name="Bowen J."/>
            <person name="Foster T."/>
            <person name="Erridge Z."/>
            <person name="Tiffin H."/>
            <person name="Waite C."/>
            <person name="Davies K."/>
            <person name="Grierson E."/>
            <person name="Laing W."/>
            <person name="Kirk R."/>
            <person name="Chen X."/>
            <person name="Wood M."/>
            <person name="Montefiori M."/>
            <person name="Brummell D."/>
            <person name="Schwinn K."/>
            <person name="Catanach A."/>
            <person name="Fullerton C."/>
            <person name="Li D."/>
            <person name="Meiyalaghan S."/>
            <person name="Nieuwenhuizen N."/>
            <person name="Read N."/>
            <person name="Prakash R."/>
            <person name="Hunter D."/>
            <person name="Zhang H."/>
            <person name="Mckenzie M."/>
            <person name="Knabel M."/>
            <person name="Harris A."/>
            <person name="Allan A."/>
            <person name="Chen A."/>
            <person name="Janssen B."/>
            <person name="Plunkett B."/>
            <person name="Dwamena C."/>
            <person name="Voogd C."/>
            <person name="Leif D."/>
            <person name="Lafferty D."/>
            <person name="Souleyre E."/>
            <person name="Varkonyi-Gasic E."/>
            <person name="Gambi F."/>
            <person name="Hanley J."/>
            <person name="Yao J.-L."/>
            <person name="Cheung J."/>
            <person name="David K."/>
            <person name="Warren B."/>
            <person name="Marsh K."/>
            <person name="Snowden K."/>
            <person name="Lin-Wang K."/>
            <person name="Brian L."/>
            <person name="Martinez-Sanchez M."/>
            <person name="Wang M."/>
            <person name="Ileperuma N."/>
            <person name="Macnee N."/>
            <person name="Campin R."/>
            <person name="Mcatee P."/>
            <person name="Drummond R."/>
            <person name="Espley R."/>
            <person name="Ireland H."/>
            <person name="Wu R."/>
            <person name="Atkinson R."/>
            <person name="Karunairetnam S."/>
            <person name="Bulley S."/>
            <person name="Chunkath S."/>
            <person name="Hanley Z."/>
            <person name="Storey R."/>
            <person name="Thrimawithana A."/>
            <person name="Thomson S."/>
            <person name="David C."/>
            <person name="Testolin R."/>
        </authorList>
    </citation>
    <scope>NUCLEOTIDE SEQUENCE [LARGE SCALE GENOMIC DNA]</scope>
    <source>
        <strain evidence="5">cv. Red5</strain>
        <tissue evidence="4">Young leaf</tissue>
    </source>
</reference>
<feature type="domain" description="NB-ARC" evidence="3">
    <location>
        <begin position="162"/>
        <end position="197"/>
    </location>
</feature>
<dbReference type="GO" id="GO:0043531">
    <property type="term" value="F:ADP binding"/>
    <property type="evidence" value="ECO:0007669"/>
    <property type="project" value="InterPro"/>
</dbReference>
<dbReference type="InterPro" id="IPR027417">
    <property type="entry name" value="P-loop_NTPase"/>
</dbReference>
<comment type="caution">
    <text evidence="4">The sequence shown here is derived from an EMBL/GenBank/DDBJ whole genome shotgun (WGS) entry which is preliminary data.</text>
</comment>
<evidence type="ECO:0000256" key="1">
    <source>
        <dbReference type="ARBA" id="ARBA00022821"/>
    </source>
</evidence>